<keyword evidence="1" id="KW-0472">Membrane</keyword>
<dbReference type="Proteomes" id="UP000228934">
    <property type="component" value="Unassembled WGS sequence"/>
</dbReference>
<dbReference type="EMBL" id="KZ369603">
    <property type="protein sequence ID" value="PIO09969.1"/>
    <property type="molecule type" value="Genomic_DNA"/>
</dbReference>
<reference evidence="3" key="1">
    <citation type="journal article" date="2017" name="Nat. Commun.">
        <title>The North American bullfrog draft genome provides insight into hormonal regulation of long noncoding RNA.</title>
        <authorList>
            <person name="Hammond S.A."/>
            <person name="Warren R.L."/>
            <person name="Vandervalk B.P."/>
            <person name="Kucuk E."/>
            <person name="Khan H."/>
            <person name="Gibb E.A."/>
            <person name="Pandoh P."/>
            <person name="Kirk H."/>
            <person name="Zhao Y."/>
            <person name="Jones M."/>
            <person name="Mungall A.J."/>
            <person name="Coope R."/>
            <person name="Pleasance S."/>
            <person name="Moore R.A."/>
            <person name="Holt R.A."/>
            <person name="Round J.M."/>
            <person name="Ohora S."/>
            <person name="Walle B.V."/>
            <person name="Veldhoen N."/>
            <person name="Helbing C.C."/>
            <person name="Birol I."/>
        </authorList>
    </citation>
    <scope>NUCLEOTIDE SEQUENCE [LARGE SCALE GENOMIC DNA]</scope>
</reference>
<keyword evidence="1" id="KW-0812">Transmembrane</keyword>
<name>A0A2G9Q2Y2_AQUCT</name>
<proteinExistence type="predicted"/>
<sequence length="101" mass="10964">MSPPLSTPTTLSLPLFLSLVNFLHLLLPAGVVKRDAQDPLQQISDIFQGISKSIQEQIANAEIPSQAQDLGTKLQEQGATISASIQKWIEELVALSKQKLS</sequence>
<organism evidence="2 3">
    <name type="scientific">Aquarana catesbeiana</name>
    <name type="common">American bullfrog</name>
    <name type="synonym">Rana catesbeiana</name>
    <dbReference type="NCBI Taxonomy" id="8400"/>
    <lineage>
        <taxon>Eukaryota</taxon>
        <taxon>Metazoa</taxon>
        <taxon>Chordata</taxon>
        <taxon>Craniata</taxon>
        <taxon>Vertebrata</taxon>
        <taxon>Euteleostomi</taxon>
        <taxon>Amphibia</taxon>
        <taxon>Batrachia</taxon>
        <taxon>Anura</taxon>
        <taxon>Neobatrachia</taxon>
        <taxon>Ranoidea</taxon>
        <taxon>Ranidae</taxon>
        <taxon>Aquarana</taxon>
    </lineage>
</organism>
<gene>
    <name evidence="2" type="ORF">AB205_0185210</name>
</gene>
<dbReference type="AlphaFoldDB" id="A0A2G9Q2Y2"/>
<protein>
    <submittedName>
        <fullName evidence="2">Uncharacterized protein</fullName>
    </submittedName>
</protein>
<evidence type="ECO:0000313" key="2">
    <source>
        <dbReference type="EMBL" id="PIO09969.1"/>
    </source>
</evidence>
<keyword evidence="1" id="KW-1133">Transmembrane helix</keyword>
<evidence type="ECO:0000256" key="1">
    <source>
        <dbReference type="SAM" id="Phobius"/>
    </source>
</evidence>
<evidence type="ECO:0000313" key="3">
    <source>
        <dbReference type="Proteomes" id="UP000228934"/>
    </source>
</evidence>
<keyword evidence="3" id="KW-1185">Reference proteome</keyword>
<accession>A0A2G9Q2Y2</accession>
<feature type="transmembrane region" description="Helical" evidence="1">
    <location>
        <begin position="12"/>
        <end position="32"/>
    </location>
</feature>